<protein>
    <recommendedName>
        <fullName evidence="10">Cysteine--tRNA ligase</fullName>
        <ecNumber evidence="10">6.1.1.16</ecNumber>
    </recommendedName>
    <alternativeName>
        <fullName evidence="10">Cysteinyl-tRNA synthetase</fullName>
        <shortName evidence="10">CysRS</shortName>
    </alternativeName>
</protein>
<evidence type="ECO:0000313" key="12">
    <source>
        <dbReference type="EMBL" id="BDT05158.1"/>
    </source>
</evidence>
<keyword evidence="5 10" id="KW-0862">Zinc</keyword>
<dbReference type="CDD" id="cd00672">
    <property type="entry name" value="CysRS_core"/>
    <property type="match status" value="1"/>
</dbReference>
<dbReference type="EC" id="6.1.1.16" evidence="10"/>
<feature type="short sequence motif" description="'KMSKS' region" evidence="10">
    <location>
        <begin position="264"/>
        <end position="268"/>
    </location>
</feature>
<keyword evidence="8 10" id="KW-0030">Aminoacyl-tRNA synthetase</keyword>
<keyword evidence="2 10" id="KW-0436">Ligase</keyword>
<evidence type="ECO:0000256" key="5">
    <source>
        <dbReference type="ARBA" id="ARBA00022833"/>
    </source>
</evidence>
<comment type="cofactor">
    <cofactor evidence="10">
        <name>Zn(2+)</name>
        <dbReference type="ChEBI" id="CHEBI:29105"/>
    </cofactor>
    <text evidence="10">Binds 1 zinc ion per subunit.</text>
</comment>
<evidence type="ECO:0000256" key="4">
    <source>
        <dbReference type="ARBA" id="ARBA00022741"/>
    </source>
</evidence>
<dbReference type="PRINTS" id="PR00983">
    <property type="entry name" value="TRNASYNTHCYS"/>
</dbReference>
<comment type="subunit">
    <text evidence="1 10">Monomer.</text>
</comment>
<evidence type="ECO:0000256" key="7">
    <source>
        <dbReference type="ARBA" id="ARBA00022917"/>
    </source>
</evidence>
<feature type="short sequence motif" description="'HIGH' region" evidence="10">
    <location>
        <begin position="29"/>
        <end position="39"/>
    </location>
</feature>
<dbReference type="GO" id="GO:0016874">
    <property type="term" value="F:ligase activity"/>
    <property type="evidence" value="ECO:0007669"/>
    <property type="project" value="UniProtKB-KW"/>
</dbReference>
<evidence type="ECO:0000256" key="8">
    <source>
        <dbReference type="ARBA" id="ARBA00023146"/>
    </source>
</evidence>
<dbReference type="RefSeq" id="WP_281748713.1">
    <property type="nucleotide sequence ID" value="NZ_AP026933.1"/>
</dbReference>
<feature type="domain" description="tRNA synthetases class I catalytic" evidence="11">
    <location>
        <begin position="18"/>
        <end position="309"/>
    </location>
</feature>
<keyword evidence="4 10" id="KW-0547">Nucleotide-binding</keyword>
<keyword evidence="3 10" id="KW-0479">Metal-binding</keyword>
<evidence type="ECO:0000256" key="3">
    <source>
        <dbReference type="ARBA" id="ARBA00022723"/>
    </source>
</evidence>
<keyword evidence="6 10" id="KW-0067">ATP-binding</keyword>
<evidence type="ECO:0000259" key="11">
    <source>
        <dbReference type="Pfam" id="PF01406"/>
    </source>
</evidence>
<keyword evidence="13" id="KW-1185">Reference proteome</keyword>
<feature type="binding site" evidence="10">
    <location>
        <position position="232"/>
    </location>
    <ligand>
        <name>Zn(2+)</name>
        <dbReference type="ChEBI" id="CHEBI:29105"/>
    </ligand>
</feature>
<evidence type="ECO:0000256" key="2">
    <source>
        <dbReference type="ARBA" id="ARBA00022598"/>
    </source>
</evidence>
<reference evidence="12 13" key="1">
    <citation type="journal article" date="2022" name="Front. Microbiol.">
        <title>Male-killing mechanisms vary between Spiroplasma species.</title>
        <authorList>
            <person name="Arai H."/>
            <person name="Inoue M."/>
            <person name="Kageyama D."/>
        </authorList>
    </citation>
    <scope>NUCLEOTIDE SEQUENCE [LARGE SCALE GENOMIC DNA]</scope>
    <source>
        <strain evidence="13">sHm</strain>
    </source>
</reference>
<dbReference type="Pfam" id="PF01406">
    <property type="entry name" value="tRNA-synt_1e"/>
    <property type="match status" value="1"/>
</dbReference>
<proteinExistence type="inferred from homology"/>
<dbReference type="EMBL" id="AP026933">
    <property type="protein sequence ID" value="BDT05158.1"/>
    <property type="molecule type" value="Genomic_DNA"/>
</dbReference>
<keyword evidence="10" id="KW-0963">Cytoplasm</keyword>
<sequence length="443" mass="52147">MIKIYDSFSQRLQPLAPNKKQVNMYLCGPTVYNYIHVGNIRGVLVFDVLHRLLIDQNYKINYVHNITDIDDKIIKKAADLKITEQQVTEKYTLAYYEDLEKLNIISPTKLPKVSEYISKIIEFINKLIIKDYAYFTAGDVYFKVNKLKDYGSLAHKNIEDLIPNFRIKNLVAKENNLDFALWKSTTIGISWNSPWGKGRPGWHTECACFVEALFNGQTIDLHGGGVDLKFPHHENERAQFVAVNNKKMSNIWWHNGHVNIANEKMSKSLNNFILVKEFCQQYHPNVLRYLILNRDHQQPIDFNKETIENGLVSTKKYENVLKQWTYQIFINNILCNNNHHSIYYQQIIKNLSNNIDTTNTITLIENMIKKLNEALIKKNFNEEFQEIFYTFTFALKILGFDFKVGNYSEKIKNKIKIWEQLKKEKQYQEADKIRQELKDLNII</sequence>
<evidence type="ECO:0000256" key="1">
    <source>
        <dbReference type="ARBA" id="ARBA00011245"/>
    </source>
</evidence>
<dbReference type="NCBIfam" id="TIGR00435">
    <property type="entry name" value="cysS"/>
    <property type="match status" value="1"/>
</dbReference>
<dbReference type="InterPro" id="IPR032678">
    <property type="entry name" value="tRNA-synt_1_cat_dom"/>
</dbReference>
<dbReference type="Gene3D" id="1.20.120.1910">
    <property type="entry name" value="Cysteine-tRNA ligase, C-terminal anti-codon recognition domain"/>
    <property type="match status" value="1"/>
</dbReference>
<dbReference type="HAMAP" id="MF_00041">
    <property type="entry name" value="Cys_tRNA_synth"/>
    <property type="match status" value="1"/>
</dbReference>
<evidence type="ECO:0000256" key="6">
    <source>
        <dbReference type="ARBA" id="ARBA00022840"/>
    </source>
</evidence>
<comment type="similarity">
    <text evidence="10">Belongs to the class-I aminoacyl-tRNA synthetase family.</text>
</comment>
<dbReference type="SUPFAM" id="SSF47323">
    <property type="entry name" value="Anticodon-binding domain of a subclass of class I aminoacyl-tRNA synthetases"/>
    <property type="match status" value="1"/>
</dbReference>
<dbReference type="InterPro" id="IPR024909">
    <property type="entry name" value="Cys-tRNA/MSH_ligase"/>
</dbReference>
<comment type="catalytic activity">
    <reaction evidence="9 10">
        <text>tRNA(Cys) + L-cysteine + ATP = L-cysteinyl-tRNA(Cys) + AMP + diphosphate</text>
        <dbReference type="Rhea" id="RHEA:17773"/>
        <dbReference type="Rhea" id="RHEA-COMP:9661"/>
        <dbReference type="Rhea" id="RHEA-COMP:9679"/>
        <dbReference type="ChEBI" id="CHEBI:30616"/>
        <dbReference type="ChEBI" id="CHEBI:33019"/>
        <dbReference type="ChEBI" id="CHEBI:35235"/>
        <dbReference type="ChEBI" id="CHEBI:78442"/>
        <dbReference type="ChEBI" id="CHEBI:78517"/>
        <dbReference type="ChEBI" id="CHEBI:456215"/>
        <dbReference type="EC" id="6.1.1.16"/>
    </reaction>
</comment>
<dbReference type="Gene3D" id="3.40.50.620">
    <property type="entry name" value="HUPs"/>
    <property type="match status" value="1"/>
</dbReference>
<gene>
    <name evidence="10 12" type="primary">cysS</name>
    <name evidence="12" type="ORF">SHM_28040</name>
</gene>
<feature type="binding site" evidence="10">
    <location>
        <position position="267"/>
    </location>
    <ligand>
        <name>ATP</name>
        <dbReference type="ChEBI" id="CHEBI:30616"/>
    </ligand>
</feature>
<dbReference type="SUPFAM" id="SSF52374">
    <property type="entry name" value="Nucleotidylyl transferase"/>
    <property type="match status" value="1"/>
</dbReference>
<organism evidence="12 13">
    <name type="scientific">Spiroplasma ixodetis</name>
    <dbReference type="NCBI Taxonomy" id="2141"/>
    <lineage>
        <taxon>Bacteria</taxon>
        <taxon>Bacillati</taxon>
        <taxon>Mycoplasmatota</taxon>
        <taxon>Mollicutes</taxon>
        <taxon>Entomoplasmatales</taxon>
        <taxon>Spiroplasmataceae</taxon>
        <taxon>Spiroplasma</taxon>
    </lineage>
</organism>
<evidence type="ECO:0000313" key="13">
    <source>
        <dbReference type="Proteomes" id="UP001163387"/>
    </source>
</evidence>
<accession>A0ABM8BZ33</accession>
<keyword evidence="7 10" id="KW-0648">Protein biosynthesis</keyword>
<dbReference type="PANTHER" id="PTHR10890:SF3">
    <property type="entry name" value="CYSTEINE--TRNA LIGASE, CYTOPLASMIC"/>
    <property type="match status" value="1"/>
</dbReference>
<dbReference type="InterPro" id="IPR009080">
    <property type="entry name" value="tRNAsynth_Ia_anticodon-bd"/>
</dbReference>
<feature type="binding site" evidence="10">
    <location>
        <position position="236"/>
    </location>
    <ligand>
        <name>Zn(2+)</name>
        <dbReference type="ChEBI" id="CHEBI:29105"/>
    </ligand>
</feature>
<feature type="binding site" evidence="10">
    <location>
        <position position="27"/>
    </location>
    <ligand>
        <name>Zn(2+)</name>
        <dbReference type="ChEBI" id="CHEBI:29105"/>
    </ligand>
</feature>
<dbReference type="InterPro" id="IPR014729">
    <property type="entry name" value="Rossmann-like_a/b/a_fold"/>
</dbReference>
<dbReference type="PANTHER" id="PTHR10890">
    <property type="entry name" value="CYSTEINYL-TRNA SYNTHETASE"/>
    <property type="match status" value="1"/>
</dbReference>
<dbReference type="InterPro" id="IPR015803">
    <property type="entry name" value="Cys-tRNA-ligase"/>
</dbReference>
<comment type="subcellular location">
    <subcellularLocation>
        <location evidence="10">Cytoplasm</location>
    </subcellularLocation>
</comment>
<evidence type="ECO:0000256" key="9">
    <source>
        <dbReference type="ARBA" id="ARBA00047398"/>
    </source>
</evidence>
<name>A0ABM8BZ33_9MOLU</name>
<feature type="binding site" evidence="10">
    <location>
        <position position="206"/>
    </location>
    <ligand>
        <name>Zn(2+)</name>
        <dbReference type="ChEBI" id="CHEBI:29105"/>
    </ligand>
</feature>
<dbReference type="Proteomes" id="UP001163387">
    <property type="component" value="Chromosome"/>
</dbReference>
<evidence type="ECO:0000256" key="10">
    <source>
        <dbReference type="HAMAP-Rule" id="MF_00041"/>
    </source>
</evidence>